<name>A0A250XMV6_9CHLO</name>
<dbReference type="GO" id="GO:0030422">
    <property type="term" value="P:siRNA processing"/>
    <property type="evidence" value="ECO:0007669"/>
    <property type="project" value="TreeGrafter"/>
</dbReference>
<feature type="region of interest" description="Disordered" evidence="1">
    <location>
        <begin position="334"/>
        <end position="369"/>
    </location>
</feature>
<protein>
    <recommendedName>
        <fullName evidence="2">RDRP core domain-containing protein</fullName>
    </recommendedName>
</protein>
<dbReference type="EMBL" id="BEGY01000124">
    <property type="protein sequence ID" value="GAX84397.1"/>
    <property type="molecule type" value="Genomic_DNA"/>
</dbReference>
<comment type="caution">
    <text evidence="3">The sequence shown here is derived from an EMBL/GenBank/DDBJ whole genome shotgun (WGS) entry which is preliminary data.</text>
</comment>
<dbReference type="InterPro" id="IPR057596">
    <property type="entry name" value="RDRP_core"/>
</dbReference>
<feature type="compositionally biased region" description="Polar residues" evidence="1">
    <location>
        <begin position="101"/>
        <end position="112"/>
    </location>
</feature>
<feature type="compositionally biased region" description="Low complexity" evidence="1">
    <location>
        <begin position="155"/>
        <end position="164"/>
    </location>
</feature>
<dbReference type="InterPro" id="IPR007855">
    <property type="entry name" value="RDRP"/>
</dbReference>
<feature type="region of interest" description="Disordered" evidence="1">
    <location>
        <begin position="147"/>
        <end position="188"/>
    </location>
</feature>
<evidence type="ECO:0000313" key="3">
    <source>
        <dbReference type="EMBL" id="GAX84397.1"/>
    </source>
</evidence>
<dbReference type="GO" id="GO:0003723">
    <property type="term" value="F:RNA binding"/>
    <property type="evidence" value="ECO:0007669"/>
    <property type="project" value="UniProtKB-KW"/>
</dbReference>
<evidence type="ECO:0000259" key="2">
    <source>
        <dbReference type="Pfam" id="PF05183"/>
    </source>
</evidence>
<accession>A0A250XMV6</accession>
<feature type="compositionally biased region" description="Pro residues" evidence="1">
    <location>
        <begin position="171"/>
        <end position="180"/>
    </location>
</feature>
<gene>
    <name evidence="3" type="ORF">CEUSTIGMA_g11819.t1</name>
</gene>
<dbReference type="Pfam" id="PF05183">
    <property type="entry name" value="RdRP"/>
    <property type="match status" value="2"/>
</dbReference>
<organism evidence="3 4">
    <name type="scientific">Chlamydomonas eustigma</name>
    <dbReference type="NCBI Taxonomy" id="1157962"/>
    <lineage>
        <taxon>Eukaryota</taxon>
        <taxon>Viridiplantae</taxon>
        <taxon>Chlorophyta</taxon>
        <taxon>core chlorophytes</taxon>
        <taxon>Chlorophyceae</taxon>
        <taxon>CS clade</taxon>
        <taxon>Chlamydomonadales</taxon>
        <taxon>Chlamydomonadaceae</taxon>
        <taxon>Chlamydomonas</taxon>
    </lineage>
</organism>
<dbReference type="Proteomes" id="UP000232323">
    <property type="component" value="Unassembled WGS sequence"/>
</dbReference>
<evidence type="ECO:0000313" key="4">
    <source>
        <dbReference type="Proteomes" id="UP000232323"/>
    </source>
</evidence>
<proteinExistence type="predicted"/>
<feature type="domain" description="RDRP core" evidence="2">
    <location>
        <begin position="1064"/>
        <end position="1488"/>
    </location>
</feature>
<dbReference type="OrthoDB" id="547171at2759"/>
<feature type="domain" description="RDRP core" evidence="2">
    <location>
        <begin position="776"/>
        <end position="938"/>
    </location>
</feature>
<dbReference type="PANTHER" id="PTHR23079:SF55">
    <property type="entry name" value="RNA-DIRECTED RNA POLYMERASE"/>
    <property type="match status" value="1"/>
</dbReference>
<dbReference type="STRING" id="1157962.A0A250XMV6"/>
<reference evidence="3 4" key="1">
    <citation type="submission" date="2017-08" db="EMBL/GenBank/DDBJ databases">
        <title>Acidophilic green algal genome provides insights into adaptation to an acidic environment.</title>
        <authorList>
            <person name="Hirooka S."/>
            <person name="Hirose Y."/>
            <person name="Kanesaki Y."/>
            <person name="Higuchi S."/>
            <person name="Fujiwara T."/>
            <person name="Onuma R."/>
            <person name="Era A."/>
            <person name="Ohbayashi R."/>
            <person name="Uzuka A."/>
            <person name="Nozaki H."/>
            <person name="Yoshikawa H."/>
            <person name="Miyagishima S.Y."/>
        </authorList>
    </citation>
    <scope>NUCLEOTIDE SEQUENCE [LARGE SCALE GENOMIC DNA]</scope>
    <source>
        <strain evidence="3 4">NIES-2499</strain>
    </source>
</reference>
<dbReference type="GO" id="GO:0031380">
    <property type="term" value="C:nuclear RNA-directed RNA polymerase complex"/>
    <property type="evidence" value="ECO:0007669"/>
    <property type="project" value="TreeGrafter"/>
</dbReference>
<evidence type="ECO:0000256" key="1">
    <source>
        <dbReference type="SAM" id="MobiDB-lite"/>
    </source>
</evidence>
<sequence>MFCQTESDESMRVVKVSGVRFDCKAKELADAVHDLLGSLRGASGTEFCIPSSSQVPLHQHRVQSCRVLLLPPPKQKETPNLINSEARGSRHAGSGQGHGTLMTSNQFSSGSTRYDGETLPEVMAFLILRSHHDAVILQDLSQDTQRRIQSFSRDAAAPSASTTTSRHRVNAPPPPPPPQPASASRNEQRVTAALLPSVLTLIPSLSANDQALRFQIHRPDELSLRWHGDLQVEAHSCTLSLGNLISSLRPTTPQQLSLNDRSHSHQSQCPQEEMHQVDAHPPLVFSQWWQHPSSARGVQLRVNPWSRSLTLTFQDVQRSNKALRPDCGAISYSASSSVKGKGKERTSLRGQQRKTASKARADSNMKTSSSSSSSLIKLIIGFQSLRSKIRLEQSTEPTVRSVQSSASDLTATGCKSCQEMLGVQSGANLYTLIIEVSRPPEVRRKIGPELLQRALQFQLKQWVLSQGGQDNQYPKIAARGPAASSRAAAASTPQSGSLGVKMMGGEGSAAAYKRPLSSWPTGGGQDDRLEWTVSGDWTGVGAVGGCYAYRISLRDDGQGTVQRLLQTLVEFGLLEPAEAMAVLPQSRLREGWRLSREITEIQIFQPQHWLALEGSLVSGGMHKKVAYALMCLVTCGQLPRELVSPSLIDLLKAQDYTVAEAGLYDCLAVGAHIREATSIVGAALAAVRVRRSGTTKEPADLLQYLIRIASAGVSSISDDNKPRDEMLTNVKHLVDAIAAVTPVGSASGGSGLGQVATEGSVDAAESNICFTKRLLITPTRVVCLPPELDLSNRVLRNFKEHQEHFIRVAFGDELGEQVFLATSQPECFVDRRLPKLGEEDKRRKWEDPYYQDLRNRMVNFLRHGIVLLEERFELLAFSSNQLRSAGAWFMSSVYSSDDKDEVDLSTEHVRYWIGDFSHIKNRAKFASRLGQAFTCTFRALPCFKYKRPAQQWISTPPLTNTVVATLDAAVLKGPIQSVSATGVKQALFRNKMVNSHHLDPESVSNGGSASALMDCESGEDQSGYEASISLPSAEADSALMPSVSELFEESPAEEEPDPTDFVMIPDIEVCDEEDHEGRAKYITSDGVMRVSLDVAADMMEALGLSRERPLACQVRLGGCKGMLVPWGSNVMPPGLIQIRPSAKKFDSIHTDVEVVQVASFVPGFINRQIIILLLALGLSGDVFLRRATSMIGDLDSMLSTTSKAVQIVKGMGYLPASMSRVVLASLSAGFQVSEPMLQSLLQYMRAHALLQLRRKTRIYLEHSAFLFGVLDEIGVLNENQVFLQYQRPGMETPQVLSGVWVLVTKNPCLHPGDIRVLRATDNEALRHIVNCVVFPKNVSRPHSNAIGGSDLDGDMYFCCWDSQVVPMDDLSDWPHMEDPADYTGMQPRTEKDIQVDPHLIEFFMDFQMNDMLGQIANAHVALSDQEKLGAASEGCKQLTRLHSVAVDYPKTGITARLEEWHRPKLFPHFMEKENRSYHSKTILGKLYDLAVGAELQLSSPQISPEETMGGLAVEVPEHLHTHVSLPATAHHVRPPAVSTEVALIDPLLTLDKAEGWRQEESASSS</sequence>
<keyword evidence="4" id="KW-1185">Reference proteome</keyword>
<dbReference type="GO" id="GO:0003968">
    <property type="term" value="F:RNA-directed RNA polymerase activity"/>
    <property type="evidence" value="ECO:0007669"/>
    <property type="project" value="UniProtKB-KW"/>
</dbReference>
<dbReference type="PANTHER" id="PTHR23079">
    <property type="entry name" value="RNA-DEPENDENT RNA POLYMERASE"/>
    <property type="match status" value="1"/>
</dbReference>
<feature type="region of interest" description="Disordered" evidence="1">
    <location>
        <begin position="73"/>
        <end position="114"/>
    </location>
</feature>